<keyword evidence="2" id="KW-0472">Membrane</keyword>
<keyword evidence="2" id="KW-1133">Transmembrane helix</keyword>
<protein>
    <submittedName>
        <fullName evidence="3">Uncharacterized protein</fullName>
    </submittedName>
</protein>
<feature type="transmembrane region" description="Helical" evidence="2">
    <location>
        <begin position="282"/>
        <end position="302"/>
    </location>
</feature>
<dbReference type="EMBL" id="CAVNYO010000436">
    <property type="protein sequence ID" value="CAK5279279.1"/>
    <property type="molecule type" value="Genomic_DNA"/>
</dbReference>
<keyword evidence="4" id="KW-1185">Reference proteome</keyword>
<feature type="region of interest" description="Disordered" evidence="1">
    <location>
        <begin position="385"/>
        <end position="404"/>
    </location>
</feature>
<proteinExistence type="predicted"/>
<feature type="compositionally biased region" description="Basic residues" evidence="1">
    <location>
        <begin position="165"/>
        <end position="179"/>
    </location>
</feature>
<evidence type="ECO:0000313" key="4">
    <source>
        <dbReference type="Proteomes" id="UP001295794"/>
    </source>
</evidence>
<evidence type="ECO:0000313" key="3">
    <source>
        <dbReference type="EMBL" id="CAK5279279.1"/>
    </source>
</evidence>
<dbReference type="Proteomes" id="UP001295794">
    <property type="component" value="Unassembled WGS sequence"/>
</dbReference>
<gene>
    <name evidence="3" type="ORF">MYCIT1_LOCUS29211</name>
</gene>
<evidence type="ECO:0000256" key="1">
    <source>
        <dbReference type="SAM" id="MobiDB-lite"/>
    </source>
</evidence>
<organism evidence="3 4">
    <name type="scientific">Mycena citricolor</name>
    <dbReference type="NCBI Taxonomy" id="2018698"/>
    <lineage>
        <taxon>Eukaryota</taxon>
        <taxon>Fungi</taxon>
        <taxon>Dikarya</taxon>
        <taxon>Basidiomycota</taxon>
        <taxon>Agaricomycotina</taxon>
        <taxon>Agaricomycetes</taxon>
        <taxon>Agaricomycetidae</taxon>
        <taxon>Agaricales</taxon>
        <taxon>Marasmiineae</taxon>
        <taxon>Mycenaceae</taxon>
        <taxon>Mycena</taxon>
    </lineage>
</organism>
<keyword evidence="2" id="KW-0812">Transmembrane</keyword>
<comment type="caution">
    <text evidence="3">The sequence shown here is derived from an EMBL/GenBank/DDBJ whole genome shotgun (WGS) entry which is preliminary data.</text>
</comment>
<reference evidence="3" key="1">
    <citation type="submission" date="2023-11" db="EMBL/GenBank/DDBJ databases">
        <authorList>
            <person name="De Vega J J."/>
            <person name="De Vega J J."/>
        </authorList>
    </citation>
    <scope>NUCLEOTIDE SEQUENCE</scope>
</reference>
<feature type="transmembrane region" description="Helical" evidence="2">
    <location>
        <begin position="323"/>
        <end position="348"/>
    </location>
</feature>
<feature type="region of interest" description="Disordered" evidence="1">
    <location>
        <begin position="421"/>
        <end position="479"/>
    </location>
</feature>
<feature type="compositionally biased region" description="Basic residues" evidence="1">
    <location>
        <begin position="110"/>
        <end position="120"/>
    </location>
</feature>
<feature type="transmembrane region" description="Helical" evidence="2">
    <location>
        <begin position="234"/>
        <end position="255"/>
    </location>
</feature>
<sequence>MIVSPLVAAALQQLDGVLTGRPIEVSLEKRGCVTPAASISNVQPARLSRHLPLVAMQQYSSDESALCALFSPSPLMQPCDVHRESARLPPADLRLEHIQHLCRRSERGPPRRHPRQPARQRQREPAEPHLPLRRHLAHGQLARTHGPRPRRASAVPAVPPERARRNVQRPRRGRRRARARAASLGQRRDRVSPEPAQGRRDRHVSAICESPLPLPLPASSSASCCAVADGLRQLLAIPLISSLPLFIAGLVIGLGERDRVFRGSPFYCVVDHTTLQDASSGLGAAFTFICLVFAAWTTWLLVTTRWNVRRIIEYPGVSYPLVLRTLTFSIFVGVAFVVGVISLVTSFSGVVPDIFLSTCNVAVFFTFATSRPILEFVFHCRRVGSSATPSSRSHRGTAAPTSTGARHELHMFSLTEIYTESDANPKSGGLVEDPPSPWRPYAKESGSPHGDDGDAVAGRLSQDDNAPTGHPYASATPPV</sequence>
<evidence type="ECO:0000256" key="2">
    <source>
        <dbReference type="SAM" id="Phobius"/>
    </source>
</evidence>
<accession>A0AAD2K4V5</accession>
<feature type="transmembrane region" description="Helical" evidence="2">
    <location>
        <begin position="354"/>
        <end position="374"/>
    </location>
</feature>
<feature type="region of interest" description="Disordered" evidence="1">
    <location>
        <begin position="101"/>
        <end position="202"/>
    </location>
</feature>
<dbReference type="AlphaFoldDB" id="A0AAD2K4V5"/>
<name>A0AAD2K4V5_9AGAR</name>